<feature type="transmembrane region" description="Helical" evidence="1">
    <location>
        <begin position="142"/>
        <end position="162"/>
    </location>
</feature>
<keyword evidence="1" id="KW-0472">Membrane</keyword>
<reference evidence="2 3" key="2">
    <citation type="submission" date="2013-02" db="EMBL/GenBank/DDBJ databases">
        <title>The Genome Sequence of Plasmodium falciparum FCH/4.</title>
        <authorList>
            <consortium name="The Broad Institute Genome Sequencing Platform"/>
            <consortium name="The Broad Institute Genome Sequencing Center for Infectious Disease"/>
            <person name="Neafsey D."/>
            <person name="Cheeseman I."/>
            <person name="Volkman S."/>
            <person name="Adams J."/>
            <person name="Walker B."/>
            <person name="Young S.K."/>
            <person name="Zeng Q."/>
            <person name="Gargeya S."/>
            <person name="Fitzgerald M."/>
            <person name="Haas B."/>
            <person name="Abouelleil A."/>
            <person name="Alvarado L."/>
            <person name="Arachchi H.M."/>
            <person name="Berlin A.M."/>
            <person name="Chapman S.B."/>
            <person name="Dewar J."/>
            <person name="Goldberg J."/>
            <person name="Griggs A."/>
            <person name="Gujja S."/>
            <person name="Hansen M."/>
            <person name="Howarth C."/>
            <person name="Imamovic A."/>
            <person name="Larimer J."/>
            <person name="McCowan C."/>
            <person name="Murphy C."/>
            <person name="Neiman D."/>
            <person name="Pearson M."/>
            <person name="Priest M."/>
            <person name="Roberts A."/>
            <person name="Saif S."/>
            <person name="Shea T."/>
            <person name="Sisk P."/>
            <person name="Sykes S."/>
            <person name="Wortman J."/>
            <person name="Nusbaum C."/>
            <person name="Birren B."/>
        </authorList>
    </citation>
    <scope>NUCLEOTIDE SEQUENCE [LARGE SCALE GENOMIC DNA]</scope>
    <source>
        <strain evidence="2 3">FCH/4</strain>
    </source>
</reference>
<proteinExistence type="predicted"/>
<dbReference type="GO" id="GO:0070898">
    <property type="term" value="P:RNA polymerase III preinitiation complex assembly"/>
    <property type="evidence" value="ECO:0007669"/>
    <property type="project" value="TreeGrafter"/>
</dbReference>
<organism evidence="2 3">
    <name type="scientific">Plasmodium falciparum FCH/4</name>
    <dbReference type="NCBI Taxonomy" id="1036724"/>
    <lineage>
        <taxon>Eukaryota</taxon>
        <taxon>Sar</taxon>
        <taxon>Alveolata</taxon>
        <taxon>Apicomplexa</taxon>
        <taxon>Aconoidasida</taxon>
        <taxon>Haemosporida</taxon>
        <taxon>Plasmodiidae</taxon>
        <taxon>Plasmodium</taxon>
        <taxon>Plasmodium (Laverania)</taxon>
    </lineage>
</organism>
<dbReference type="GO" id="GO:0000126">
    <property type="term" value="C:transcription factor TFIIIB complex"/>
    <property type="evidence" value="ECO:0007669"/>
    <property type="project" value="TreeGrafter"/>
</dbReference>
<feature type="transmembrane region" description="Helical" evidence="1">
    <location>
        <begin position="27"/>
        <end position="45"/>
    </location>
</feature>
<dbReference type="Proteomes" id="UP000030656">
    <property type="component" value="Unassembled WGS sequence"/>
</dbReference>
<name>A0A024VFF0_PLAFA</name>
<dbReference type="GO" id="GO:0001156">
    <property type="term" value="F:TFIIIC-class transcription factor complex binding"/>
    <property type="evidence" value="ECO:0007669"/>
    <property type="project" value="TreeGrafter"/>
</dbReference>
<accession>A0A024VFF0</accession>
<keyword evidence="1" id="KW-1133">Transmembrane helix</keyword>
<feature type="transmembrane region" description="Helical" evidence="1">
    <location>
        <begin position="207"/>
        <end position="230"/>
    </location>
</feature>
<evidence type="ECO:0000256" key="1">
    <source>
        <dbReference type="SAM" id="Phobius"/>
    </source>
</evidence>
<gene>
    <name evidence="2" type="ORF">PFFCH_05321</name>
</gene>
<keyword evidence="1" id="KW-0812">Transmembrane</keyword>
<reference evidence="2 3" key="1">
    <citation type="submission" date="2013-02" db="EMBL/GenBank/DDBJ databases">
        <title>The Genome Annotation of Plasmodium falciparum FCH/4.</title>
        <authorList>
            <consortium name="The Broad Institute Genome Sequencing Platform"/>
            <consortium name="The Broad Institute Genome Sequencing Center for Infectious Disease"/>
            <person name="Neafsey D."/>
            <person name="Hoffman S."/>
            <person name="Volkman S."/>
            <person name="Rosenthal P."/>
            <person name="Walker B."/>
            <person name="Young S.K."/>
            <person name="Zeng Q."/>
            <person name="Gargeya S."/>
            <person name="Fitzgerald M."/>
            <person name="Haas B."/>
            <person name="Abouelleil A."/>
            <person name="Allen A.W."/>
            <person name="Alvarado L."/>
            <person name="Arachchi H.M."/>
            <person name="Berlin A.M."/>
            <person name="Chapman S.B."/>
            <person name="Gainer-Dewar J."/>
            <person name="Goldberg J."/>
            <person name="Griggs A."/>
            <person name="Gujja S."/>
            <person name="Hansen M."/>
            <person name="Howarth C."/>
            <person name="Imamovic A."/>
            <person name="Ireland A."/>
            <person name="Larimer J."/>
            <person name="McCowan C."/>
            <person name="Murphy C."/>
            <person name="Pearson M."/>
            <person name="Poon T.W."/>
            <person name="Priest M."/>
            <person name="Roberts A."/>
            <person name="Saif S."/>
            <person name="Shea T."/>
            <person name="Sisk P."/>
            <person name="Sykes S."/>
            <person name="Wortman J."/>
            <person name="Nusbaum C."/>
            <person name="Birren B."/>
        </authorList>
    </citation>
    <scope>NUCLEOTIDE SEQUENCE [LARGE SCALE GENOMIC DNA]</scope>
    <source>
        <strain evidence="2 3">FCH/4</strain>
    </source>
</reference>
<protein>
    <submittedName>
        <fullName evidence="2">Uncharacterized protein</fullName>
    </submittedName>
</protein>
<sequence length="531" mass="63259">MNDVLTKVVKTYKESNKKMYLSKIFELKYINCIFIFMFLSLLIIFTSMNEYTGIILSLLLLSISIQLKYTKSYMSLLNSLLSLILISIISIIVSSNIKTEQDTYHIMNTYANQSRNQINKNMEDSYKNKIVDNSHNQINKDLFITITLLANCIMSYIYFYNISKKGTLYEIKSDHISTNYNIKNAHTLQGNSQTGSTYLYTYEDKIILFYMIFISLFLIFHLMYILFIFLSKENNFTKLFTERKVYYYNIYPYYEKKNVKPKQHRTNNGDHFNQKDNELIIKYDKYVLCVDDDKRITNAYRIYSKQIDINIKKYTYNELHMFKHILLSAVIKYKHTQKVYTKQELLLKRKANKQIYEQKYYNESNKSIKSNKRNKSNKCKEMKNVQKGIYIKNKKSNLKNTSSLNNNNDNNKVRTNYINKKNDIKSQSFHHKHTNVNHINYHTYKNINTNVCNNTNNNLFSKKKSSDDFVLYINEEFTEDSSSSFIYSSTHKTSEENISESISYISYNIHKDNYEQEKKDFLSTQYLSNKN</sequence>
<dbReference type="AlphaFoldDB" id="A0A024VFF0"/>
<dbReference type="EMBL" id="KI928091">
    <property type="protein sequence ID" value="ETW27257.1"/>
    <property type="molecule type" value="Genomic_DNA"/>
</dbReference>
<feature type="transmembrane region" description="Helical" evidence="1">
    <location>
        <begin position="76"/>
        <end position="97"/>
    </location>
</feature>
<dbReference type="PANTHER" id="PTHR22929">
    <property type="entry name" value="RNA POLYMERASE III TRANSCRIPTION INITIATION FACTOR B"/>
    <property type="match status" value="1"/>
</dbReference>
<evidence type="ECO:0000313" key="3">
    <source>
        <dbReference type="Proteomes" id="UP000030656"/>
    </source>
</evidence>
<feature type="non-terminal residue" evidence="2">
    <location>
        <position position="531"/>
    </location>
</feature>
<feature type="transmembrane region" description="Helical" evidence="1">
    <location>
        <begin position="51"/>
        <end position="69"/>
    </location>
</feature>
<dbReference type="PANTHER" id="PTHR22929:SF0">
    <property type="entry name" value="TRANSCRIPTION FACTOR TFIIIB COMPONENT B'' HOMOLOG"/>
    <property type="match status" value="1"/>
</dbReference>
<evidence type="ECO:0000313" key="2">
    <source>
        <dbReference type="EMBL" id="ETW27257.1"/>
    </source>
</evidence>